<accession>A0ABV4BA13</accession>
<keyword evidence="3" id="KW-1185">Reference proteome</keyword>
<evidence type="ECO:0000313" key="2">
    <source>
        <dbReference type="EMBL" id="MEY6431246.1"/>
    </source>
</evidence>
<keyword evidence="1" id="KW-0732">Signal</keyword>
<evidence type="ECO:0008006" key="4">
    <source>
        <dbReference type="Google" id="ProtNLM"/>
    </source>
</evidence>
<feature type="signal peptide" evidence="1">
    <location>
        <begin position="1"/>
        <end position="36"/>
    </location>
</feature>
<protein>
    <recommendedName>
        <fullName evidence="4">DUF3558 domain-containing protein</fullName>
    </recommendedName>
</protein>
<dbReference type="RefSeq" id="WP_369665632.1">
    <property type="nucleotide sequence ID" value="NZ_JBDKXB010000002.1"/>
</dbReference>
<evidence type="ECO:0000313" key="3">
    <source>
        <dbReference type="Proteomes" id="UP001564408"/>
    </source>
</evidence>
<dbReference type="Proteomes" id="UP001564408">
    <property type="component" value="Unassembled WGS sequence"/>
</dbReference>
<organism evidence="2 3">
    <name type="scientific">Thioalkalicoccus limnaeus</name>
    <dbReference type="NCBI Taxonomy" id="120681"/>
    <lineage>
        <taxon>Bacteria</taxon>
        <taxon>Pseudomonadati</taxon>
        <taxon>Pseudomonadota</taxon>
        <taxon>Gammaproteobacteria</taxon>
        <taxon>Chromatiales</taxon>
        <taxon>Chromatiaceae</taxon>
        <taxon>Thioalkalicoccus</taxon>
    </lineage>
</organism>
<evidence type="ECO:0000256" key="1">
    <source>
        <dbReference type="SAM" id="SignalP"/>
    </source>
</evidence>
<reference evidence="2 3" key="1">
    <citation type="submission" date="2024-05" db="EMBL/GenBank/DDBJ databases">
        <title>Genome Sequence and Characterization of the New Strain Purple Sulfur Bacterium of Genus Thioalkalicoccus.</title>
        <authorList>
            <person name="Bryantseva I.A."/>
            <person name="Kyndt J.A."/>
            <person name="Imhoff J.F."/>
        </authorList>
    </citation>
    <scope>NUCLEOTIDE SEQUENCE [LARGE SCALE GENOMIC DNA]</scope>
    <source>
        <strain evidence="2 3">Um2</strain>
    </source>
</reference>
<proteinExistence type="predicted"/>
<gene>
    <name evidence="2" type="ORF">ABC977_02360</name>
</gene>
<dbReference type="EMBL" id="JBDKXB010000002">
    <property type="protein sequence ID" value="MEY6431246.1"/>
    <property type="molecule type" value="Genomic_DNA"/>
</dbReference>
<feature type="chain" id="PRO_5045768478" description="DUF3558 domain-containing protein" evidence="1">
    <location>
        <begin position="37"/>
        <end position="186"/>
    </location>
</feature>
<name>A0ABV4BA13_9GAMM</name>
<comment type="caution">
    <text evidence="2">The sequence shown here is derived from an EMBL/GenBank/DDBJ whole genome shotgun (WGS) entry which is preliminary data.</text>
</comment>
<sequence>MLPVSDRPRSLMAGFRLLFLSLLAGTLFAPSGAAHAEPPAAQPVDACALLTQADIEEVFAAAVGAPTPKSVGRGPFWVSMCHYDNAHTEAPMLSVGFLVKAHGAADPAQAYTDYVAELRRELGELAAPASVEGLAGPAGWDAATGQLTLFAGPYQVILTTLGRYSGDRLDLAKQIAERVPGRLPKP</sequence>